<organism evidence="1 2">
    <name type="scientific">Streptomyces mobaraensis</name>
    <name type="common">Streptoverticillium mobaraense</name>
    <dbReference type="NCBI Taxonomy" id="35621"/>
    <lineage>
        <taxon>Bacteria</taxon>
        <taxon>Bacillati</taxon>
        <taxon>Actinomycetota</taxon>
        <taxon>Actinomycetes</taxon>
        <taxon>Kitasatosporales</taxon>
        <taxon>Streptomycetaceae</taxon>
        <taxon>Streptomyces</taxon>
    </lineage>
</organism>
<sequence length="62" mass="6937">MTGASRIGHSPRRAVTCYFEHYGVPWRENGHQIIADLPGNTTAEIDFDTVGRITAIRLPTLR</sequence>
<evidence type="ECO:0000313" key="2">
    <source>
        <dbReference type="Proteomes" id="UP000327000"/>
    </source>
</evidence>
<dbReference type="OrthoDB" id="7859927at2"/>
<name>A0A5N5W1A9_STRMB</name>
<dbReference type="Proteomes" id="UP000327000">
    <property type="component" value="Unassembled WGS sequence"/>
</dbReference>
<dbReference type="EMBL" id="VOKX01000107">
    <property type="protein sequence ID" value="KAB7835561.1"/>
    <property type="molecule type" value="Genomic_DNA"/>
</dbReference>
<dbReference type="RefSeq" id="WP_152265338.1">
    <property type="nucleotide sequence ID" value="NZ_VOKX01000107.1"/>
</dbReference>
<protein>
    <submittedName>
        <fullName evidence="1">Uncharacterized protein</fullName>
    </submittedName>
</protein>
<dbReference type="AlphaFoldDB" id="A0A5N5W1A9"/>
<accession>A0A5N5W1A9</accession>
<proteinExistence type="predicted"/>
<gene>
    <name evidence="1" type="ORF">FRZ00_27130</name>
</gene>
<comment type="caution">
    <text evidence="1">The sequence shown here is derived from an EMBL/GenBank/DDBJ whole genome shotgun (WGS) entry which is preliminary data.</text>
</comment>
<evidence type="ECO:0000313" key="1">
    <source>
        <dbReference type="EMBL" id="KAB7835561.1"/>
    </source>
</evidence>
<reference evidence="1 2" key="1">
    <citation type="journal article" date="2019" name="Microb. Cell Fact.">
        <title>Exploring novel herbicidin analogues by transcriptional regulator overexpression and MS/MS molecular networking.</title>
        <authorList>
            <person name="Shi Y."/>
            <person name="Gu R."/>
            <person name="Li Y."/>
            <person name="Wang X."/>
            <person name="Ren W."/>
            <person name="Li X."/>
            <person name="Wang L."/>
            <person name="Xie Y."/>
            <person name="Hong B."/>
        </authorList>
    </citation>
    <scope>NUCLEOTIDE SEQUENCE [LARGE SCALE GENOMIC DNA]</scope>
    <source>
        <strain evidence="1 2">US-43</strain>
    </source>
</reference>
<keyword evidence="2" id="KW-1185">Reference proteome</keyword>